<comment type="caution">
    <text evidence="5">The sequence shown here is derived from an EMBL/GenBank/DDBJ whole genome shotgun (WGS) entry which is preliminary data.</text>
</comment>
<evidence type="ECO:0000256" key="3">
    <source>
        <dbReference type="ARBA" id="ARBA00022832"/>
    </source>
</evidence>
<dbReference type="GO" id="GO:0006631">
    <property type="term" value="P:fatty acid metabolic process"/>
    <property type="evidence" value="ECO:0007669"/>
    <property type="project" value="UniProtKB-KW"/>
</dbReference>
<evidence type="ECO:0000256" key="1">
    <source>
        <dbReference type="ARBA" id="ARBA00022490"/>
    </source>
</evidence>
<dbReference type="PANTHER" id="PTHR12418">
    <property type="entry name" value="ACYL-COENZYME A THIOESTERASE THEM4"/>
    <property type="match status" value="1"/>
</dbReference>
<evidence type="ECO:0000256" key="4">
    <source>
        <dbReference type="ARBA" id="ARBA00023098"/>
    </source>
</evidence>
<evidence type="ECO:0000256" key="2">
    <source>
        <dbReference type="ARBA" id="ARBA00022801"/>
    </source>
</evidence>
<protein>
    <submittedName>
        <fullName evidence="5">PaaI family thioesterase</fullName>
    </submittedName>
</protein>
<keyword evidence="6" id="KW-1185">Reference proteome</keyword>
<keyword evidence="1" id="KW-0963">Cytoplasm</keyword>
<dbReference type="InterPro" id="IPR029069">
    <property type="entry name" value="HotDog_dom_sf"/>
</dbReference>
<dbReference type="PANTHER" id="PTHR12418:SF19">
    <property type="entry name" value="ACYL-COENZYME A THIOESTERASE THEM4"/>
    <property type="match status" value="1"/>
</dbReference>
<reference evidence="5 6" key="1">
    <citation type="journal article" date="2016" name="Int. J. Syst. Evol. Microbiol.">
        <title>Nocardioides albidus sp. nov., an actinobacterium isolated from garden soil.</title>
        <authorList>
            <person name="Singh H."/>
            <person name="Du J."/>
            <person name="Trinh H."/>
            <person name="Won K."/>
            <person name="Yang J.E."/>
            <person name="Yin C."/>
            <person name="Kook M."/>
            <person name="Yi T.H."/>
        </authorList>
    </citation>
    <scope>NUCLEOTIDE SEQUENCE [LARGE SCALE GENOMIC DNA]</scope>
    <source>
        <strain evidence="5 6">CCTCC AB 2015297</strain>
    </source>
</reference>
<keyword evidence="2" id="KW-0378">Hydrolase</keyword>
<keyword evidence="4" id="KW-0443">Lipid metabolism</keyword>
<dbReference type="SUPFAM" id="SSF54637">
    <property type="entry name" value="Thioesterase/thiol ester dehydrase-isomerase"/>
    <property type="match status" value="1"/>
</dbReference>
<dbReference type="GO" id="GO:0016787">
    <property type="term" value="F:hydrolase activity"/>
    <property type="evidence" value="ECO:0007669"/>
    <property type="project" value="UniProtKB-KW"/>
</dbReference>
<accession>A0A5C4WJ79</accession>
<dbReference type="Proteomes" id="UP000313231">
    <property type="component" value="Unassembled WGS sequence"/>
</dbReference>
<dbReference type="CDD" id="cd03443">
    <property type="entry name" value="PaaI_thioesterase"/>
    <property type="match status" value="1"/>
</dbReference>
<gene>
    <name evidence="5" type="ORF">FHP29_02270</name>
</gene>
<evidence type="ECO:0000313" key="6">
    <source>
        <dbReference type="Proteomes" id="UP000313231"/>
    </source>
</evidence>
<sequence>MNWHLPEADDTPAAVVAREAAVWRPLAEAARELVDLCVMSEVDEDEVRAAHTDLEAAVARLRKVRRARTLGQEHLTAGRRRPWGNPVIGLRNPLAPPVEVTSEPGGRVEAAFRCGAAYEGPPGLVHGGIVSLILDQLLGHSVGAAGRPGMTGTLTIVYRQGTPLGDLRAEAWIDREDGVKTWARAHMIGPDGVTAEAEGVFILPRHIREQIS</sequence>
<evidence type="ECO:0000313" key="5">
    <source>
        <dbReference type="EMBL" id="TNM48143.1"/>
    </source>
</evidence>
<dbReference type="OrthoDB" id="5242242at2"/>
<dbReference type="EMBL" id="VDMP01000014">
    <property type="protein sequence ID" value="TNM48143.1"/>
    <property type="molecule type" value="Genomic_DNA"/>
</dbReference>
<dbReference type="Gene3D" id="3.10.129.10">
    <property type="entry name" value="Hotdog Thioesterase"/>
    <property type="match status" value="1"/>
</dbReference>
<dbReference type="AlphaFoldDB" id="A0A5C4WJ79"/>
<dbReference type="InterPro" id="IPR052365">
    <property type="entry name" value="THEM4/THEM5_acyl-CoA_thioest"/>
</dbReference>
<dbReference type="RefSeq" id="WP_139621252.1">
    <property type="nucleotide sequence ID" value="NZ_VDMP01000014.1"/>
</dbReference>
<keyword evidence="3" id="KW-0276">Fatty acid metabolism</keyword>
<name>A0A5C4WJ79_9ACTN</name>
<proteinExistence type="predicted"/>
<organism evidence="5 6">
    <name type="scientific">Nocardioides albidus</name>
    <dbReference type="NCBI Taxonomy" id="1517589"/>
    <lineage>
        <taxon>Bacteria</taxon>
        <taxon>Bacillati</taxon>
        <taxon>Actinomycetota</taxon>
        <taxon>Actinomycetes</taxon>
        <taxon>Propionibacteriales</taxon>
        <taxon>Nocardioidaceae</taxon>
        <taxon>Nocardioides</taxon>
    </lineage>
</organism>